<gene>
    <name evidence="11" type="ORF">METZ01_LOCUS166747</name>
</gene>
<feature type="non-terminal residue" evidence="11">
    <location>
        <position position="1"/>
    </location>
</feature>
<comment type="subcellular location">
    <subcellularLocation>
        <location evidence="1">Cell outer membrane</location>
        <topology evidence="1">Multi-pass membrane protein</topology>
    </subcellularLocation>
</comment>
<keyword evidence="3" id="KW-0812">Transmembrane</keyword>
<evidence type="ECO:0000259" key="10">
    <source>
        <dbReference type="Pfam" id="PF00593"/>
    </source>
</evidence>
<keyword evidence="6" id="KW-0472">Membrane</keyword>
<dbReference type="PANTHER" id="PTHR30069">
    <property type="entry name" value="TONB-DEPENDENT OUTER MEMBRANE RECEPTOR"/>
    <property type="match status" value="1"/>
</dbReference>
<dbReference type="AlphaFoldDB" id="A0A382BL65"/>
<keyword evidence="8" id="KW-0998">Cell outer membrane</keyword>
<reference evidence="11" key="1">
    <citation type="submission" date="2018-05" db="EMBL/GenBank/DDBJ databases">
        <authorList>
            <person name="Lanie J.A."/>
            <person name="Ng W.-L."/>
            <person name="Kazmierczak K.M."/>
            <person name="Andrzejewski T.M."/>
            <person name="Davidsen T.M."/>
            <person name="Wayne K.J."/>
            <person name="Tettelin H."/>
            <person name="Glass J.I."/>
            <person name="Rusch D."/>
            <person name="Podicherti R."/>
            <person name="Tsui H.-C.T."/>
            <person name="Winkler M.E."/>
        </authorList>
    </citation>
    <scope>NUCLEOTIDE SEQUENCE</scope>
</reference>
<organism evidence="11">
    <name type="scientific">marine metagenome</name>
    <dbReference type="NCBI Taxonomy" id="408172"/>
    <lineage>
        <taxon>unclassified sequences</taxon>
        <taxon>metagenomes</taxon>
        <taxon>ecological metagenomes</taxon>
    </lineage>
</organism>
<dbReference type="InterPro" id="IPR039426">
    <property type="entry name" value="TonB-dep_rcpt-like"/>
</dbReference>
<evidence type="ECO:0000256" key="8">
    <source>
        <dbReference type="ARBA" id="ARBA00023237"/>
    </source>
</evidence>
<dbReference type="GO" id="GO:0009279">
    <property type="term" value="C:cell outer membrane"/>
    <property type="evidence" value="ECO:0007669"/>
    <property type="project" value="UniProtKB-SubCell"/>
</dbReference>
<dbReference type="EMBL" id="UINC01030082">
    <property type="protein sequence ID" value="SVB13893.1"/>
    <property type="molecule type" value="Genomic_DNA"/>
</dbReference>
<sequence length="649" mass="73968">ARYKNFFFQSYLNSSYSGDPSHPTRNLATGSIIYDRSKKFSAQLQHVNEWKNGDIRFVWGVDYFLTLPDTRGTILSDKNYTDRRDNNGDGEAGSPYIFDDKNDNTWYDDGEGYTRWDTDDLSQFADPLDSAGIDAVLGAIADGLDNDGDSDDYDDLNGNGMPDYVDSDGSGEFERGEMVEPGVQWLGGQQFFVYADGKDNDGDGKIDENIDEGIDEAAEDNRYTVNELGAYYQVNWKMNKNWEFIQATRFDIHDRLSDMIQFNNQGYGTGYSPFDWKFNFNKTDGIQLSPKVGLVYRPKENQNFRLTWATAFNTPSNQALFLDIFVTRVSVFKVYARGADGGYVFPRDSLGNPYYYRPYEGSYVPVDTSETIFFYPSTDPKIEGFYGQTVNDLPEIEPEIVKSWELGYKGRLNDRIFGTLDLYTSHYSSFVSPVTFITPIVIEKSVLETDYDGDSLMNTIDDIANNIIVDQEDYDESFNHWRGAIEGVIAMDTIPGYTPPVVVGYINYGEVDMWGFDASITALIDLEWSLDLTYSHLGMTEFFNPITNSEDPINAPRHKAGMKFQYNPRRWPATASLNARYVDGFKWSSGIYFGNINPYTIFDIHLGYEFNKYLKINFTVSNLLDHKHTEIIGGPSLGRVMILRLQTKF</sequence>
<accession>A0A382BL65</accession>
<proteinExistence type="predicted"/>
<keyword evidence="2" id="KW-0813">Transport</keyword>
<name>A0A382BL65_9ZZZZ</name>
<keyword evidence="4" id="KW-0732">Signal</keyword>
<evidence type="ECO:0000256" key="6">
    <source>
        <dbReference type="ARBA" id="ARBA00023136"/>
    </source>
</evidence>
<dbReference type="InterPro" id="IPR000531">
    <property type="entry name" value="Beta-barrel_TonB"/>
</dbReference>
<dbReference type="Gene3D" id="2.40.170.20">
    <property type="entry name" value="TonB-dependent receptor, beta-barrel domain"/>
    <property type="match status" value="1"/>
</dbReference>
<dbReference type="Pfam" id="PF00593">
    <property type="entry name" value="TonB_dep_Rec_b-barrel"/>
    <property type="match status" value="1"/>
</dbReference>
<keyword evidence="5" id="KW-0798">TonB box</keyword>
<dbReference type="PANTHER" id="PTHR30069:SF29">
    <property type="entry name" value="HEMOGLOBIN AND HEMOGLOBIN-HAPTOGLOBIN-BINDING PROTEIN 1-RELATED"/>
    <property type="match status" value="1"/>
</dbReference>
<evidence type="ECO:0000256" key="9">
    <source>
        <dbReference type="SAM" id="MobiDB-lite"/>
    </source>
</evidence>
<dbReference type="InterPro" id="IPR036942">
    <property type="entry name" value="Beta-barrel_TonB_sf"/>
</dbReference>
<dbReference type="SUPFAM" id="SSF56935">
    <property type="entry name" value="Porins"/>
    <property type="match status" value="1"/>
</dbReference>
<keyword evidence="7" id="KW-0675">Receptor</keyword>
<evidence type="ECO:0000256" key="2">
    <source>
        <dbReference type="ARBA" id="ARBA00022448"/>
    </source>
</evidence>
<feature type="region of interest" description="Disordered" evidence="9">
    <location>
        <begin position="76"/>
        <end position="95"/>
    </location>
</feature>
<feature type="domain" description="TonB-dependent receptor-like beta-barrel" evidence="10">
    <location>
        <begin position="48"/>
        <end position="623"/>
    </location>
</feature>
<protein>
    <recommendedName>
        <fullName evidence="10">TonB-dependent receptor-like beta-barrel domain-containing protein</fullName>
    </recommendedName>
</protein>
<evidence type="ECO:0000256" key="5">
    <source>
        <dbReference type="ARBA" id="ARBA00023077"/>
    </source>
</evidence>
<dbReference type="GO" id="GO:0044718">
    <property type="term" value="P:siderophore transmembrane transport"/>
    <property type="evidence" value="ECO:0007669"/>
    <property type="project" value="TreeGrafter"/>
</dbReference>
<evidence type="ECO:0000256" key="1">
    <source>
        <dbReference type="ARBA" id="ARBA00004571"/>
    </source>
</evidence>
<evidence type="ECO:0000256" key="7">
    <source>
        <dbReference type="ARBA" id="ARBA00023170"/>
    </source>
</evidence>
<dbReference type="GO" id="GO:0015344">
    <property type="term" value="F:siderophore uptake transmembrane transporter activity"/>
    <property type="evidence" value="ECO:0007669"/>
    <property type="project" value="TreeGrafter"/>
</dbReference>
<evidence type="ECO:0000256" key="4">
    <source>
        <dbReference type="ARBA" id="ARBA00022729"/>
    </source>
</evidence>
<evidence type="ECO:0000256" key="3">
    <source>
        <dbReference type="ARBA" id="ARBA00022692"/>
    </source>
</evidence>
<evidence type="ECO:0000313" key="11">
    <source>
        <dbReference type="EMBL" id="SVB13893.1"/>
    </source>
</evidence>